<feature type="non-terminal residue" evidence="2">
    <location>
        <position position="1"/>
    </location>
</feature>
<dbReference type="GO" id="GO:0004068">
    <property type="term" value="F:aspartate 1-decarboxylase activity"/>
    <property type="evidence" value="ECO:0007669"/>
    <property type="project" value="UniProtKB-EC"/>
</dbReference>
<feature type="compositionally biased region" description="Basic residues" evidence="1">
    <location>
        <begin position="116"/>
        <end position="126"/>
    </location>
</feature>
<dbReference type="AlphaFoldDB" id="A0A6J4MY37"/>
<gene>
    <name evidence="2" type="ORF">AVDCRST_MAG60-60</name>
</gene>
<evidence type="ECO:0000256" key="1">
    <source>
        <dbReference type="SAM" id="MobiDB-lite"/>
    </source>
</evidence>
<feature type="compositionally biased region" description="Basic and acidic residues" evidence="1">
    <location>
        <begin position="1"/>
        <end position="16"/>
    </location>
</feature>
<sequence>APHDDEVKDPPGHRDPGGPPLRRLGDRGRGPPRRGRPVGRRARPHRRRHQRRAPGDLHDRRRARLRGRRHQRRRRPARPPRRHGDPHRLRPAGGRRGQGAGAARRVRGCGQQGPGHRIRSGRHVRRPVADPWRLARPL</sequence>
<name>A0A6J4MY37_9ACTN</name>
<feature type="non-terminal residue" evidence="2">
    <location>
        <position position="138"/>
    </location>
</feature>
<reference evidence="2" key="1">
    <citation type="submission" date="2020-02" db="EMBL/GenBank/DDBJ databases">
        <authorList>
            <person name="Meier V. D."/>
        </authorList>
    </citation>
    <scope>NUCLEOTIDE SEQUENCE</scope>
    <source>
        <strain evidence="2">AVDCRST_MAG60</strain>
    </source>
</reference>
<organism evidence="2">
    <name type="scientific">uncultured Nocardioides sp</name>
    <dbReference type="NCBI Taxonomy" id="198441"/>
    <lineage>
        <taxon>Bacteria</taxon>
        <taxon>Bacillati</taxon>
        <taxon>Actinomycetota</taxon>
        <taxon>Actinomycetes</taxon>
        <taxon>Propionibacteriales</taxon>
        <taxon>Nocardioidaceae</taxon>
        <taxon>Nocardioides</taxon>
        <taxon>environmental samples</taxon>
    </lineage>
</organism>
<accession>A0A6J4MY37</accession>
<protein>
    <submittedName>
        <fullName evidence="2">Aspartate 1-decarboxylase</fullName>
        <ecNumber evidence="2">4.1.1.11</ecNumber>
    </submittedName>
</protein>
<evidence type="ECO:0000313" key="2">
    <source>
        <dbReference type="EMBL" id="CAA9370900.1"/>
    </source>
</evidence>
<feature type="compositionally biased region" description="Basic residues" evidence="1">
    <location>
        <begin position="30"/>
        <end position="52"/>
    </location>
</feature>
<feature type="compositionally biased region" description="Basic residues" evidence="1">
    <location>
        <begin position="60"/>
        <end position="81"/>
    </location>
</feature>
<feature type="region of interest" description="Disordered" evidence="1">
    <location>
        <begin position="1"/>
        <end position="138"/>
    </location>
</feature>
<keyword evidence="2" id="KW-0456">Lyase</keyword>
<dbReference type="EC" id="4.1.1.11" evidence="2"/>
<proteinExistence type="predicted"/>
<dbReference type="EMBL" id="CADCUN010000005">
    <property type="protein sequence ID" value="CAA9370900.1"/>
    <property type="molecule type" value="Genomic_DNA"/>
</dbReference>